<dbReference type="KEGG" id="ipc:IPA_02145"/>
<keyword evidence="1" id="KW-0812">Transmembrane</keyword>
<keyword evidence="1" id="KW-0472">Membrane</keyword>
<reference evidence="2" key="1">
    <citation type="submission" date="2013-11" db="EMBL/GenBank/DDBJ databases">
        <title>Comparative genomics of Ignicoccus.</title>
        <authorList>
            <person name="Podar M."/>
        </authorList>
    </citation>
    <scope>NUCLEOTIDE SEQUENCE</scope>
    <source>
        <strain evidence="2">DSM 13166</strain>
    </source>
</reference>
<sequence>MRGARDWELGSRRLLIGIFALALAYGGYTTLARVSSGSPEAASAIAFAEMLSSAPGVLAGWLGDRKGLKAPALIGVLSLFTSLVKTQPLHGVPHPLLLLLSIPLGDARGLQGGRGSVGKGS</sequence>
<proteinExistence type="predicted"/>
<dbReference type="Proteomes" id="UP001063698">
    <property type="component" value="Chromosome"/>
</dbReference>
<evidence type="ECO:0000313" key="2">
    <source>
        <dbReference type="EMBL" id="UXD22153.1"/>
    </source>
</evidence>
<keyword evidence="3" id="KW-1185">Reference proteome</keyword>
<feature type="transmembrane region" description="Helical" evidence="1">
    <location>
        <begin position="42"/>
        <end position="62"/>
    </location>
</feature>
<dbReference type="EMBL" id="CP006868">
    <property type="protein sequence ID" value="UXD22153.1"/>
    <property type="molecule type" value="Genomic_DNA"/>
</dbReference>
<accession>A0A977KBP1</accession>
<gene>
    <name evidence="2" type="ORF">IPA_02145</name>
</gene>
<organism evidence="2 3">
    <name type="scientific">Ignicoccus pacificus DSM 13166</name>
    <dbReference type="NCBI Taxonomy" id="940294"/>
    <lineage>
        <taxon>Archaea</taxon>
        <taxon>Thermoproteota</taxon>
        <taxon>Thermoprotei</taxon>
        <taxon>Desulfurococcales</taxon>
        <taxon>Desulfurococcaceae</taxon>
        <taxon>Ignicoccus</taxon>
    </lineage>
</organism>
<dbReference type="AlphaFoldDB" id="A0A977KBP1"/>
<protein>
    <submittedName>
        <fullName evidence="2">Uncharacterized protein</fullName>
    </submittedName>
</protein>
<evidence type="ECO:0000313" key="3">
    <source>
        <dbReference type="Proteomes" id="UP001063698"/>
    </source>
</evidence>
<evidence type="ECO:0000256" key="1">
    <source>
        <dbReference type="SAM" id="Phobius"/>
    </source>
</evidence>
<name>A0A977KBP1_9CREN</name>
<keyword evidence="1" id="KW-1133">Transmembrane helix</keyword>